<dbReference type="EMBL" id="CABPSP010000022">
    <property type="protein sequence ID" value="VVE75845.1"/>
    <property type="molecule type" value="Genomic_DNA"/>
</dbReference>
<reference evidence="2 3" key="1">
    <citation type="submission" date="2019-08" db="EMBL/GenBank/DDBJ databases">
        <authorList>
            <person name="Peeters C."/>
        </authorList>
    </citation>
    <scope>NUCLEOTIDE SEQUENCE [LARGE SCALE GENOMIC DNA]</scope>
    <source>
        <strain evidence="2 3">LMG 31117</strain>
    </source>
</reference>
<dbReference type="Proteomes" id="UP000383122">
    <property type="component" value="Unassembled WGS sequence"/>
</dbReference>
<keyword evidence="1" id="KW-0732">Signal</keyword>
<evidence type="ECO:0000313" key="3">
    <source>
        <dbReference type="Proteomes" id="UP000383122"/>
    </source>
</evidence>
<accession>A0A5E5ATB6</accession>
<evidence type="ECO:0008006" key="4">
    <source>
        <dbReference type="Google" id="ProtNLM"/>
    </source>
</evidence>
<organism evidence="2 3">
    <name type="scientific">Pandoraea anapnoica</name>
    <dbReference type="NCBI Taxonomy" id="2508301"/>
    <lineage>
        <taxon>Bacteria</taxon>
        <taxon>Pseudomonadati</taxon>
        <taxon>Pseudomonadota</taxon>
        <taxon>Betaproteobacteria</taxon>
        <taxon>Burkholderiales</taxon>
        <taxon>Burkholderiaceae</taxon>
        <taxon>Pandoraea</taxon>
    </lineage>
</organism>
<dbReference type="AlphaFoldDB" id="A0A5E5ATB6"/>
<keyword evidence="3" id="KW-1185">Reference proteome</keyword>
<evidence type="ECO:0000256" key="1">
    <source>
        <dbReference type="SAM" id="SignalP"/>
    </source>
</evidence>
<gene>
    <name evidence="2" type="ORF">PAN31117_05266</name>
</gene>
<dbReference type="OrthoDB" id="9127154at2"/>
<dbReference type="RefSeq" id="WP_150740758.1">
    <property type="nucleotide sequence ID" value="NZ_CABPSP010000022.1"/>
</dbReference>
<name>A0A5E5ATB6_9BURK</name>
<evidence type="ECO:0000313" key="2">
    <source>
        <dbReference type="EMBL" id="VVE75845.1"/>
    </source>
</evidence>
<proteinExistence type="predicted"/>
<sequence length="392" mass="43397">MAQKFSSSQTIIMFIRVFFACIATASSALVVAAPSAPIAVKTITYKGSLQGSLPYAQSGDTRRDARINNLIFLDMVEGPAPARYSDEIILTKDADGTSQGSSEFGFSVFRNDDRILALEVEAEGCGAYCEHYGRQYNFDATTGRVIFASDIFTPSGGAKLLQKNSTKRTLEYRRAIESLNKTAVANRKLKGVATPWPKPRQNNRQDDEEERIASTIGMYESCLESIPDYGKYYKLADATLKIEGESITFLYERCSNHAMRALDDVGNQKVTYKIADLAPYFTAYGKYLLMSGPKVAPQVDPYGQILQGRVGKAAITLYLSRRYNDDSLDGSYFYDKYRTPISLSGKVIGNVVELSEFDSGDTPKPLIRAEVKGDELEGQWLGKKSLDFWAAP</sequence>
<feature type="chain" id="PRO_5022967362" description="Lipoprotein" evidence="1">
    <location>
        <begin position="33"/>
        <end position="392"/>
    </location>
</feature>
<feature type="signal peptide" evidence="1">
    <location>
        <begin position="1"/>
        <end position="32"/>
    </location>
</feature>
<protein>
    <recommendedName>
        <fullName evidence="4">Lipoprotein</fullName>
    </recommendedName>
</protein>